<accession>A0AAV5A3Z9</accession>
<evidence type="ECO:0008006" key="3">
    <source>
        <dbReference type="Google" id="ProtNLM"/>
    </source>
</evidence>
<sequence length="280" mass="31873">MSQLSSQRMNVPLEILREIVEITFFLDYTAGPALALTCKSINQWITPLLYASVSLDKTNVLLFIRGIESAQCGALDTGAFVKQLCIHRNATQHCDWTLSLCKSVAHLLVCPPIRDYDMDEEITDASLWPTPWHIMVLSALPSWILPRLALFTHTTHLYLDNVLGPSMLLLCAKMPLTHICFNVWADMVLTPDDSFLLEAVHFLLELPTMQCLLIHAFYEAPLADFFGGIWSSLADIADERFIVAPGMSRDELIEFFEEGQTVWDNITDWKAWRQMARRQI</sequence>
<gene>
    <name evidence="1" type="ORF">Clacol_002380</name>
</gene>
<dbReference type="EMBL" id="BPWL01000003">
    <property type="protein sequence ID" value="GJJ08172.1"/>
    <property type="molecule type" value="Genomic_DNA"/>
</dbReference>
<proteinExistence type="predicted"/>
<dbReference type="AlphaFoldDB" id="A0AAV5A3Z9"/>
<evidence type="ECO:0000313" key="2">
    <source>
        <dbReference type="Proteomes" id="UP001050691"/>
    </source>
</evidence>
<evidence type="ECO:0000313" key="1">
    <source>
        <dbReference type="EMBL" id="GJJ08172.1"/>
    </source>
</evidence>
<organism evidence="1 2">
    <name type="scientific">Clathrus columnatus</name>
    <dbReference type="NCBI Taxonomy" id="1419009"/>
    <lineage>
        <taxon>Eukaryota</taxon>
        <taxon>Fungi</taxon>
        <taxon>Dikarya</taxon>
        <taxon>Basidiomycota</taxon>
        <taxon>Agaricomycotina</taxon>
        <taxon>Agaricomycetes</taxon>
        <taxon>Phallomycetidae</taxon>
        <taxon>Phallales</taxon>
        <taxon>Clathraceae</taxon>
        <taxon>Clathrus</taxon>
    </lineage>
</organism>
<protein>
    <recommendedName>
        <fullName evidence="3">F-box domain-containing protein</fullName>
    </recommendedName>
</protein>
<name>A0AAV5A3Z9_9AGAM</name>
<comment type="caution">
    <text evidence="1">The sequence shown here is derived from an EMBL/GenBank/DDBJ whole genome shotgun (WGS) entry which is preliminary data.</text>
</comment>
<reference evidence="1" key="1">
    <citation type="submission" date="2021-10" db="EMBL/GenBank/DDBJ databases">
        <title>De novo Genome Assembly of Clathrus columnatus (Basidiomycota, Fungi) Using Illumina and Nanopore Sequence Data.</title>
        <authorList>
            <person name="Ogiso-Tanaka E."/>
            <person name="Itagaki H."/>
            <person name="Hosoya T."/>
            <person name="Hosaka K."/>
        </authorList>
    </citation>
    <scope>NUCLEOTIDE SEQUENCE</scope>
    <source>
        <strain evidence="1">MO-923</strain>
    </source>
</reference>
<keyword evidence="2" id="KW-1185">Reference proteome</keyword>
<dbReference type="Proteomes" id="UP001050691">
    <property type="component" value="Unassembled WGS sequence"/>
</dbReference>